<keyword evidence="2" id="KW-1185">Reference proteome</keyword>
<dbReference type="RefSeq" id="WP_373323880.1">
    <property type="nucleotide sequence ID" value="NZ_BPQZ01000032.1"/>
</dbReference>
<organism evidence="1 2">
    <name type="scientific">Methylobacterium tardum</name>
    <dbReference type="NCBI Taxonomy" id="374432"/>
    <lineage>
        <taxon>Bacteria</taxon>
        <taxon>Pseudomonadati</taxon>
        <taxon>Pseudomonadota</taxon>
        <taxon>Alphaproteobacteria</taxon>
        <taxon>Hyphomicrobiales</taxon>
        <taxon>Methylobacteriaceae</taxon>
        <taxon>Methylobacterium</taxon>
    </lineage>
</organism>
<evidence type="ECO:0000313" key="2">
    <source>
        <dbReference type="Proteomes" id="UP001157440"/>
    </source>
</evidence>
<dbReference type="AlphaFoldDB" id="A0AA37TL20"/>
<reference evidence="2" key="1">
    <citation type="journal article" date="2019" name="Int. J. Syst. Evol. Microbiol.">
        <title>The Global Catalogue of Microorganisms (GCM) 10K type strain sequencing project: providing services to taxonomists for standard genome sequencing and annotation.</title>
        <authorList>
            <consortium name="The Broad Institute Genomics Platform"/>
            <consortium name="The Broad Institute Genome Sequencing Center for Infectious Disease"/>
            <person name="Wu L."/>
            <person name="Ma J."/>
        </authorList>
    </citation>
    <scope>NUCLEOTIDE SEQUENCE [LARGE SCALE GENOMIC DNA]</scope>
    <source>
        <strain evidence="2">NBRC 103632</strain>
    </source>
</reference>
<proteinExistence type="predicted"/>
<gene>
    <name evidence="1" type="ORF">GCM10007890_58450</name>
</gene>
<protein>
    <submittedName>
        <fullName evidence="1">Uncharacterized protein</fullName>
    </submittedName>
</protein>
<dbReference type="EMBL" id="BSPL01000031">
    <property type="protein sequence ID" value="GLS73830.1"/>
    <property type="molecule type" value="Genomic_DNA"/>
</dbReference>
<comment type="caution">
    <text evidence="1">The sequence shown here is derived from an EMBL/GenBank/DDBJ whole genome shotgun (WGS) entry which is preliminary data.</text>
</comment>
<evidence type="ECO:0000313" key="1">
    <source>
        <dbReference type="EMBL" id="GLS73830.1"/>
    </source>
</evidence>
<dbReference type="Proteomes" id="UP001157440">
    <property type="component" value="Unassembled WGS sequence"/>
</dbReference>
<name>A0AA37TL20_9HYPH</name>
<sequence>MLATEIAADTICPTENTKLIDAVTAFSLYVIQHPTELQTVYVVPLRRALRAAYPCSTIRQ</sequence>
<accession>A0AA37TL20</accession>